<dbReference type="Gene3D" id="2.40.70.10">
    <property type="entry name" value="Acid Proteases"/>
    <property type="match status" value="1"/>
</dbReference>
<keyword evidence="1" id="KW-0472">Membrane</keyword>
<dbReference type="STRING" id="631362.Thi970DRAFT_03146"/>
<dbReference type="InterPro" id="IPR001969">
    <property type="entry name" value="Aspartic_peptidase_AS"/>
</dbReference>
<dbReference type="InterPro" id="IPR034122">
    <property type="entry name" value="Retropepsin-like_bacterial"/>
</dbReference>
<dbReference type="InterPro" id="IPR021109">
    <property type="entry name" value="Peptidase_aspartic_dom_sf"/>
</dbReference>
<dbReference type="eggNOG" id="COG3577">
    <property type="taxonomic scope" value="Bacteria"/>
</dbReference>
<dbReference type="AlphaFoldDB" id="H8Z5T2"/>
<protein>
    <submittedName>
        <fullName evidence="2">Clan AA aspartic protease, TIGR02281 family</fullName>
    </submittedName>
</protein>
<accession>H8Z5T2</accession>
<evidence type="ECO:0000313" key="2">
    <source>
        <dbReference type="EMBL" id="EIC19566.1"/>
    </source>
</evidence>
<name>H8Z5T2_9GAMM</name>
<sequence length="178" mass="19299">MQEPLPSSKDLPARLGQIMFFAAWIVGLALLGLFFQQYLDGEDNPNRNLQVTTSSDGRAQVVLKPNRLGHYVAPGTINGTPVTFLVDTGASAVALPLELARQLALPLKAGGRSKTANGIVDTWTTRIDRLTIGGLSAQNIHAVVMPNMPGHEVLLGMTFLRRVDLLQRDDVLTLHAPR</sequence>
<feature type="transmembrane region" description="Helical" evidence="1">
    <location>
        <begin position="15"/>
        <end position="35"/>
    </location>
</feature>
<dbReference type="NCBIfam" id="TIGR02281">
    <property type="entry name" value="clan_AA_DTGA"/>
    <property type="match status" value="1"/>
</dbReference>
<keyword evidence="2" id="KW-0645">Protease</keyword>
<proteinExistence type="predicted"/>
<keyword evidence="1" id="KW-1133">Transmembrane helix</keyword>
<dbReference type="EMBL" id="JH603170">
    <property type="protein sequence ID" value="EIC19566.1"/>
    <property type="molecule type" value="Genomic_DNA"/>
</dbReference>
<dbReference type="GO" id="GO:0004190">
    <property type="term" value="F:aspartic-type endopeptidase activity"/>
    <property type="evidence" value="ECO:0007669"/>
    <property type="project" value="InterPro"/>
</dbReference>
<dbReference type="CDD" id="cd05483">
    <property type="entry name" value="retropepsin_like_bacteria"/>
    <property type="match status" value="1"/>
</dbReference>
<dbReference type="InterPro" id="IPR011969">
    <property type="entry name" value="Clan_AA_Asp_peptidase_C"/>
</dbReference>
<reference evidence="3" key="1">
    <citation type="submission" date="2011-06" db="EMBL/GenBank/DDBJ databases">
        <authorList>
            <consortium name="US DOE Joint Genome Institute (JGI-PGF)"/>
            <person name="Lucas S."/>
            <person name="Han J."/>
            <person name="Lapidus A."/>
            <person name="Cheng J.-F."/>
            <person name="Goodwin L."/>
            <person name="Pitluck S."/>
            <person name="Peters L."/>
            <person name="Land M.L."/>
            <person name="Hauser L."/>
            <person name="Vogl K."/>
            <person name="Liu Z."/>
            <person name="Overmann J."/>
            <person name="Frigaard N.-U."/>
            <person name="Bryant D.A."/>
            <person name="Woyke T.J."/>
        </authorList>
    </citation>
    <scope>NUCLEOTIDE SEQUENCE [LARGE SCALE GENOMIC DNA]</scope>
    <source>
        <strain evidence="3">970</strain>
    </source>
</reference>
<keyword evidence="1" id="KW-0812">Transmembrane</keyword>
<dbReference type="GO" id="GO:0006508">
    <property type="term" value="P:proteolysis"/>
    <property type="evidence" value="ECO:0007669"/>
    <property type="project" value="UniProtKB-KW"/>
</dbReference>
<organism evidence="2 3">
    <name type="scientific">Thiorhodovibrio frisius</name>
    <dbReference type="NCBI Taxonomy" id="631362"/>
    <lineage>
        <taxon>Bacteria</taxon>
        <taxon>Pseudomonadati</taxon>
        <taxon>Pseudomonadota</taxon>
        <taxon>Gammaproteobacteria</taxon>
        <taxon>Chromatiales</taxon>
        <taxon>Chromatiaceae</taxon>
        <taxon>Thiorhodovibrio</taxon>
    </lineage>
</organism>
<dbReference type="PROSITE" id="PS00141">
    <property type="entry name" value="ASP_PROTEASE"/>
    <property type="match status" value="1"/>
</dbReference>
<reference evidence="2 3" key="2">
    <citation type="submission" date="2011-11" db="EMBL/GenBank/DDBJ databases">
        <authorList>
            <consortium name="US DOE Joint Genome Institute"/>
            <person name="Lucas S."/>
            <person name="Han J."/>
            <person name="Lapidus A."/>
            <person name="Cheng J.-F."/>
            <person name="Goodwin L."/>
            <person name="Pitluck S."/>
            <person name="Peters L."/>
            <person name="Ovchinnikova G."/>
            <person name="Zhang X."/>
            <person name="Detter J.C."/>
            <person name="Han C."/>
            <person name="Tapia R."/>
            <person name="Land M."/>
            <person name="Hauser L."/>
            <person name="Kyrpides N."/>
            <person name="Ivanova N."/>
            <person name="Pagani I."/>
            <person name="Vogl K."/>
            <person name="Liu Z."/>
            <person name="Overmann J."/>
            <person name="Frigaard N.-U."/>
            <person name="Bryant D."/>
            <person name="Woyke T."/>
        </authorList>
    </citation>
    <scope>NUCLEOTIDE SEQUENCE [LARGE SCALE GENOMIC DNA]</scope>
    <source>
        <strain evidence="2 3">970</strain>
    </source>
</reference>
<dbReference type="Proteomes" id="UP000002964">
    <property type="component" value="Unassembled WGS sequence"/>
</dbReference>
<dbReference type="SUPFAM" id="SSF50630">
    <property type="entry name" value="Acid proteases"/>
    <property type="match status" value="1"/>
</dbReference>
<dbReference type="OrthoDB" id="185963at2"/>
<gene>
    <name evidence="2" type="ORF">Thi970DRAFT_03146</name>
</gene>
<keyword evidence="2" id="KW-0378">Hydrolase</keyword>
<evidence type="ECO:0000256" key="1">
    <source>
        <dbReference type="SAM" id="Phobius"/>
    </source>
</evidence>
<evidence type="ECO:0000313" key="3">
    <source>
        <dbReference type="Proteomes" id="UP000002964"/>
    </source>
</evidence>
<keyword evidence="3" id="KW-1185">Reference proteome</keyword>
<dbReference type="RefSeq" id="WP_009149971.1">
    <property type="nucleotide sequence ID" value="NZ_CP121471.1"/>
</dbReference>
<dbReference type="HOGENOM" id="CLU_099411_1_0_6"/>
<dbReference type="Pfam" id="PF13975">
    <property type="entry name" value="gag-asp_proteas"/>
    <property type="match status" value="1"/>
</dbReference>